<dbReference type="Proteomes" id="UP000225997">
    <property type="component" value="Unassembled WGS sequence"/>
</dbReference>
<comment type="caution">
    <text evidence="1">The sequence shown here is derived from an EMBL/GenBank/DDBJ whole genome shotgun (WGS) entry which is preliminary data.</text>
</comment>
<evidence type="ECO:0000313" key="1">
    <source>
        <dbReference type="EMBL" id="PHD67976.1"/>
    </source>
</evidence>
<dbReference type="Pfam" id="PF05791">
    <property type="entry name" value="Bacillus_HBL"/>
    <property type="match status" value="1"/>
</dbReference>
<dbReference type="RefSeq" id="WP_100062250.1">
    <property type="nucleotide sequence ID" value="NZ_NUSQ01000079.1"/>
</dbReference>
<gene>
    <name evidence="1" type="ORF">COF40_18435</name>
</gene>
<sequence>MKNRVIKGFLVTLFLTGGALPICAFATPIALAETQQENLDISLSLSKLGNQSKYIQFYVDEALKRPNVQLTELPALHTDQILIKQDMQEWSSELYPHLILLNAKSKGFTTKFNSYYPNLKQFIDSKENQQGFLDRLEALQDIVQSNQDKIQSHINELQNFQSQLTSNMTNLNSHVDEGIKVLGGSKDQRTTDLNEARAKIQKDLQELALIPGALNAQGFEIFKDVYSLTKEMITPAAEAAMAAINKGKEIEKSIVEAEKTAETAAKEANKSTQEIEAAKKEAREKIEKDKKSEIAAAAAAKAQEYDLLQAFDTDKIQKACNSFAEINKLSLAQQEKLTDLQTQNKKIYDLTKQLKIVDVQKNLLNQMQDNAHTFAEKVKLEVSLLETYKKDWEQVKNCITQLSTNTSDSKGQSAKLKRLKDLTSQLEEQMNRFDS</sequence>
<dbReference type="Gene3D" id="1.20.1170.10">
    <property type="match status" value="1"/>
</dbReference>
<dbReference type="AlphaFoldDB" id="A0A2C4QS93"/>
<dbReference type="SUPFAM" id="SSF58100">
    <property type="entry name" value="Bacterial hemolysins"/>
    <property type="match status" value="1"/>
</dbReference>
<dbReference type="PANTHER" id="PTHR38443">
    <property type="match status" value="1"/>
</dbReference>
<evidence type="ECO:0000313" key="2">
    <source>
        <dbReference type="Proteomes" id="UP000225997"/>
    </source>
</evidence>
<name>A0A2C4QS93_9BACI</name>
<reference evidence="1 2" key="1">
    <citation type="submission" date="2017-09" db="EMBL/GenBank/DDBJ databases">
        <title>Large-scale bioinformatics analysis of Bacillus genomes uncovers conserved roles of natural products in bacterial physiology.</title>
        <authorList>
            <consortium name="Agbiome Team Llc"/>
            <person name="Bleich R.M."/>
            <person name="Grubbs K.J."/>
            <person name="Santa Maria K.C."/>
            <person name="Allen S.E."/>
            <person name="Farag S."/>
            <person name="Shank E.A."/>
            <person name="Bowers A."/>
        </authorList>
    </citation>
    <scope>NUCLEOTIDE SEQUENCE [LARGE SCALE GENOMIC DNA]</scope>
    <source>
        <strain evidence="1 2">AFS044250</strain>
    </source>
</reference>
<proteinExistence type="predicted"/>
<protein>
    <submittedName>
        <fullName evidence="1">Hemolysin BL lytic component L2</fullName>
    </submittedName>
</protein>
<dbReference type="GO" id="GO:0016020">
    <property type="term" value="C:membrane"/>
    <property type="evidence" value="ECO:0007669"/>
    <property type="project" value="InterPro"/>
</dbReference>
<dbReference type="CDD" id="cd21116">
    <property type="entry name" value="ClyA-like"/>
    <property type="match status" value="1"/>
</dbReference>
<dbReference type="InterPro" id="IPR052785">
    <property type="entry name" value="Enterotoxin_cmpnt"/>
</dbReference>
<accession>A0A2C4QS93</accession>
<dbReference type="PANTHER" id="PTHR38443:SF2">
    <property type="entry name" value="NON-HEMOLYTIC ENTEROTOXIN LYTIC COMPONENT L1"/>
    <property type="match status" value="1"/>
</dbReference>
<organism evidence="1 2">
    <name type="scientific">Bacillus toyonensis</name>
    <dbReference type="NCBI Taxonomy" id="155322"/>
    <lineage>
        <taxon>Bacteria</taxon>
        <taxon>Bacillati</taxon>
        <taxon>Bacillota</taxon>
        <taxon>Bacilli</taxon>
        <taxon>Bacillales</taxon>
        <taxon>Bacillaceae</taxon>
        <taxon>Bacillus</taxon>
        <taxon>Bacillus cereus group</taxon>
    </lineage>
</organism>
<dbReference type="InterPro" id="IPR008414">
    <property type="entry name" value="HBL"/>
</dbReference>
<dbReference type="EMBL" id="NUSQ01000079">
    <property type="protein sequence ID" value="PHD67976.1"/>
    <property type="molecule type" value="Genomic_DNA"/>
</dbReference>